<feature type="domain" description="Rhodanese" evidence="2">
    <location>
        <begin position="261"/>
        <end position="350"/>
    </location>
</feature>
<dbReference type="PANTHER" id="PTHR43084:SF1">
    <property type="entry name" value="PERSULFIDE DIOXYGENASE ETHE1, MITOCHONDRIAL"/>
    <property type="match status" value="1"/>
</dbReference>
<proteinExistence type="predicted"/>
<dbReference type="InterPro" id="IPR036866">
    <property type="entry name" value="RibonucZ/Hydroxyglut_hydro"/>
</dbReference>
<dbReference type="InterPro" id="IPR001763">
    <property type="entry name" value="Rhodanese-like_dom"/>
</dbReference>
<dbReference type="SMART" id="SM00849">
    <property type="entry name" value="Lactamase_B"/>
    <property type="match status" value="1"/>
</dbReference>
<dbReference type="SUPFAM" id="SSF56281">
    <property type="entry name" value="Metallo-hydrolase/oxidoreductase"/>
    <property type="match status" value="1"/>
</dbReference>
<name>A0A1G6LWP0_9FIRM</name>
<dbReference type="GO" id="GO:0016787">
    <property type="term" value="F:hydrolase activity"/>
    <property type="evidence" value="ECO:0007669"/>
    <property type="project" value="UniProtKB-KW"/>
</dbReference>
<dbReference type="GO" id="GO:0050313">
    <property type="term" value="F:sulfur dioxygenase activity"/>
    <property type="evidence" value="ECO:0007669"/>
    <property type="project" value="InterPro"/>
</dbReference>
<dbReference type="Pfam" id="PF00753">
    <property type="entry name" value="Lactamase_B"/>
    <property type="match status" value="1"/>
</dbReference>
<dbReference type="RefSeq" id="WP_089722837.1">
    <property type="nucleotide sequence ID" value="NZ_FMYT01000007.1"/>
</dbReference>
<dbReference type="Proteomes" id="UP000324896">
    <property type="component" value="Unassembled WGS sequence"/>
</dbReference>
<dbReference type="InterPro" id="IPR051682">
    <property type="entry name" value="Mito_Persulfide_Diox"/>
</dbReference>
<evidence type="ECO:0000259" key="2">
    <source>
        <dbReference type="PROSITE" id="PS50206"/>
    </source>
</evidence>
<dbReference type="CDD" id="cd00158">
    <property type="entry name" value="RHOD"/>
    <property type="match status" value="2"/>
</dbReference>
<dbReference type="InterPro" id="IPR001279">
    <property type="entry name" value="Metallo-B-lactamas"/>
</dbReference>
<organism evidence="3 4">
    <name type="scientific">Halanaerobium congolense</name>
    <dbReference type="NCBI Taxonomy" id="54121"/>
    <lineage>
        <taxon>Bacteria</taxon>
        <taxon>Bacillati</taxon>
        <taxon>Bacillota</taxon>
        <taxon>Clostridia</taxon>
        <taxon>Halanaerobiales</taxon>
        <taxon>Halanaerobiaceae</taxon>
        <taxon>Halanaerobium</taxon>
    </lineage>
</organism>
<gene>
    <name evidence="3" type="ORF">SAMN04488597_10725</name>
</gene>
<evidence type="ECO:0000313" key="4">
    <source>
        <dbReference type="Proteomes" id="UP000324896"/>
    </source>
</evidence>
<dbReference type="PROSITE" id="PS50206">
    <property type="entry name" value="RHODANESE_3"/>
    <property type="match status" value="2"/>
</dbReference>
<dbReference type="SUPFAM" id="SSF52821">
    <property type="entry name" value="Rhodanese/Cell cycle control phosphatase"/>
    <property type="match status" value="2"/>
</dbReference>
<reference evidence="3 4" key="1">
    <citation type="submission" date="2016-10" db="EMBL/GenBank/DDBJ databases">
        <authorList>
            <person name="Varghese N."/>
            <person name="Submissions S."/>
        </authorList>
    </citation>
    <scope>NUCLEOTIDE SEQUENCE [LARGE SCALE GENOMIC DNA]</scope>
    <source>
        <strain evidence="3 4">WG10</strain>
    </source>
</reference>
<dbReference type="PANTHER" id="PTHR43084">
    <property type="entry name" value="PERSULFIDE DIOXYGENASE ETHE1"/>
    <property type="match status" value="1"/>
</dbReference>
<dbReference type="AlphaFoldDB" id="A0A1G6LWP0"/>
<protein>
    <submittedName>
        <fullName evidence="3">Hydroxyacylglutathione hydrolase</fullName>
    </submittedName>
</protein>
<evidence type="ECO:0000256" key="1">
    <source>
        <dbReference type="ARBA" id="ARBA00022723"/>
    </source>
</evidence>
<dbReference type="SMART" id="SM00450">
    <property type="entry name" value="RHOD"/>
    <property type="match status" value="2"/>
</dbReference>
<dbReference type="Gene3D" id="3.60.15.10">
    <property type="entry name" value="Ribonuclease Z/Hydroxyacylglutathione hydrolase-like"/>
    <property type="match status" value="1"/>
</dbReference>
<dbReference type="Pfam" id="PF00581">
    <property type="entry name" value="Rhodanese"/>
    <property type="match status" value="2"/>
</dbReference>
<dbReference type="CDD" id="cd07724">
    <property type="entry name" value="POD-like_MBL-fold"/>
    <property type="match status" value="1"/>
</dbReference>
<dbReference type="GO" id="GO:0046872">
    <property type="term" value="F:metal ion binding"/>
    <property type="evidence" value="ECO:0007669"/>
    <property type="project" value="UniProtKB-KW"/>
</dbReference>
<dbReference type="InterPro" id="IPR036873">
    <property type="entry name" value="Rhodanese-like_dom_sf"/>
</dbReference>
<keyword evidence="1" id="KW-0479">Metal-binding</keyword>
<dbReference type="GO" id="GO:0006749">
    <property type="term" value="P:glutathione metabolic process"/>
    <property type="evidence" value="ECO:0007669"/>
    <property type="project" value="InterPro"/>
</dbReference>
<dbReference type="InterPro" id="IPR044528">
    <property type="entry name" value="POD-like_MBL-fold"/>
</dbReference>
<dbReference type="Gene3D" id="3.40.250.10">
    <property type="entry name" value="Rhodanese-like domain"/>
    <property type="match status" value="2"/>
</dbReference>
<sequence>MLFKKVKSEGLAHFSYIIGDQTEAAVIDPRRDIDIYLEIAKKEGMKIKYIFETHRNEDYIIGSRALAKRSNAEIFHADGELDYQYGQLVEAGKDYQIGRLKIKALHTPGHTKGSHSYLLKDYDQNPWMLFSGDILFAGDVGRIDFYGEDNIPEIAALLYDSLYNKILPLGEEVILCPAHGAGSVCGSQIADRELTTIGIEKRSNPYLQFQSKDDFINEVGKMEAKPKYFETMEAANLNPAAAKDAPFISALSPKEFEKEMKKEDTVVIDIRSDSDYAASHIPGSVFLWEDILSGFVGWFLENNKRILLVNNGDYPEKAVSYLFRMGFENLVGYLARGMLSWHMAAKSTESTAIINVAQLCNLLDTRAEAEYLLLDIRKEEEKEEEGYIDGALEIPLTVLQANLVKYAEEIDRGGEIYIFCGSGMRSMTAASLLENKVENKVKVVLGGLNACSSTSCPIKIEE</sequence>
<dbReference type="EMBL" id="FMYT01000007">
    <property type="protein sequence ID" value="SDC47692.1"/>
    <property type="molecule type" value="Genomic_DNA"/>
</dbReference>
<accession>A0A1G6LWP0</accession>
<feature type="domain" description="Rhodanese" evidence="2">
    <location>
        <begin position="367"/>
        <end position="457"/>
    </location>
</feature>
<evidence type="ECO:0000313" key="3">
    <source>
        <dbReference type="EMBL" id="SDC47692.1"/>
    </source>
</evidence>
<dbReference type="GO" id="GO:0070813">
    <property type="term" value="P:hydrogen sulfide metabolic process"/>
    <property type="evidence" value="ECO:0007669"/>
    <property type="project" value="TreeGrafter"/>
</dbReference>
<keyword evidence="3" id="KW-0378">Hydrolase</keyword>